<organism evidence="5 6">
    <name type="scientific">Trifolium medium</name>
    <dbReference type="NCBI Taxonomy" id="97028"/>
    <lineage>
        <taxon>Eukaryota</taxon>
        <taxon>Viridiplantae</taxon>
        <taxon>Streptophyta</taxon>
        <taxon>Embryophyta</taxon>
        <taxon>Tracheophyta</taxon>
        <taxon>Spermatophyta</taxon>
        <taxon>Magnoliopsida</taxon>
        <taxon>eudicotyledons</taxon>
        <taxon>Gunneridae</taxon>
        <taxon>Pentapetalae</taxon>
        <taxon>rosids</taxon>
        <taxon>fabids</taxon>
        <taxon>Fabales</taxon>
        <taxon>Fabaceae</taxon>
        <taxon>Papilionoideae</taxon>
        <taxon>50 kb inversion clade</taxon>
        <taxon>NPAAA clade</taxon>
        <taxon>Hologalegina</taxon>
        <taxon>IRL clade</taxon>
        <taxon>Trifolieae</taxon>
        <taxon>Trifolium</taxon>
    </lineage>
</organism>
<evidence type="ECO:0000256" key="1">
    <source>
        <dbReference type="ARBA" id="ARBA00006756"/>
    </source>
</evidence>
<evidence type="ECO:0000256" key="2">
    <source>
        <dbReference type="ARBA" id="ARBA00022448"/>
    </source>
</evidence>
<accession>A0A392M4Y7</accession>
<evidence type="ECO:0000313" key="6">
    <source>
        <dbReference type="Proteomes" id="UP000265520"/>
    </source>
</evidence>
<dbReference type="PANTHER" id="PTHR12542:SF180">
    <property type="entry name" value="EXOCYST SUBUNIT EXO70 FAMILY PROTEIN"/>
    <property type="match status" value="1"/>
</dbReference>
<evidence type="ECO:0000313" key="5">
    <source>
        <dbReference type="EMBL" id="MCH82452.1"/>
    </source>
</evidence>
<dbReference type="GO" id="GO:0005546">
    <property type="term" value="F:phosphatidylinositol-4,5-bisphosphate binding"/>
    <property type="evidence" value="ECO:0007669"/>
    <property type="project" value="InterPro"/>
</dbReference>
<evidence type="ECO:0000259" key="4">
    <source>
        <dbReference type="Pfam" id="PF03081"/>
    </source>
</evidence>
<dbReference type="InterPro" id="IPR004140">
    <property type="entry name" value="Exo70"/>
</dbReference>
<feature type="unsure residue" description="E or Q" evidence="5">
    <location>
        <position position="151"/>
    </location>
</feature>
<dbReference type="Pfam" id="PF03081">
    <property type="entry name" value="Exo70_C"/>
    <property type="match status" value="1"/>
</dbReference>
<dbReference type="SUPFAM" id="SSF74788">
    <property type="entry name" value="Cullin repeat-like"/>
    <property type="match status" value="1"/>
</dbReference>
<keyword evidence="3" id="KW-0653">Protein transport</keyword>
<keyword evidence="6" id="KW-1185">Reference proteome</keyword>
<comment type="caution">
    <text evidence="5">The sequence shown here is derived from an EMBL/GenBank/DDBJ whole genome shotgun (WGS) entry which is preliminary data.</text>
</comment>
<dbReference type="Gene3D" id="1.20.1280.170">
    <property type="entry name" value="Exocyst complex component Exo70"/>
    <property type="match status" value="1"/>
</dbReference>
<reference evidence="5 6" key="1">
    <citation type="journal article" date="2018" name="Front. Plant Sci.">
        <title>Red Clover (Trifolium pratense) and Zigzag Clover (T. medium) - A Picture of Genomic Similarities and Differences.</title>
        <authorList>
            <person name="Dluhosova J."/>
            <person name="Istvanek J."/>
            <person name="Nedelnik J."/>
            <person name="Repkova J."/>
        </authorList>
    </citation>
    <scope>NUCLEOTIDE SEQUENCE [LARGE SCALE GENOMIC DNA]</scope>
    <source>
        <strain evidence="6">cv. 10/8</strain>
        <tissue evidence="5">Leaf</tissue>
    </source>
</reference>
<keyword evidence="3" id="KW-0268">Exocytosis</keyword>
<dbReference type="PANTHER" id="PTHR12542">
    <property type="entry name" value="EXOCYST COMPLEX PROTEIN EXO70"/>
    <property type="match status" value="1"/>
</dbReference>
<keyword evidence="2 3" id="KW-0813">Transport</keyword>
<dbReference type="GO" id="GO:0000145">
    <property type="term" value="C:exocyst"/>
    <property type="evidence" value="ECO:0007669"/>
    <property type="project" value="InterPro"/>
</dbReference>
<name>A0A392M4Y7_9FABA</name>
<proteinExistence type="inferred from homology"/>
<dbReference type="GO" id="GO:0015031">
    <property type="term" value="P:protein transport"/>
    <property type="evidence" value="ECO:0007669"/>
    <property type="project" value="UniProtKB-KW"/>
</dbReference>
<sequence length="183" mass="21811">MEQILGMLERKLIAKSKNYKDPAWRHIFMLINRSHIEAINKSLDLETIFGNDWFQNNKAKIQQNLDLYKRNSWNEVLEFLKLDNNEKLALNDNITEEVLKEKIHLFNSHFEKISRVQSTWFIYETKPREEIVTYVGNILLPAYGIFIGRLEDILGNQAYKYIKYGMFEIQDQLNHLFLGNQNI</sequence>
<dbReference type="GO" id="GO:0006887">
    <property type="term" value="P:exocytosis"/>
    <property type="evidence" value="ECO:0007669"/>
    <property type="project" value="UniProtKB-KW"/>
</dbReference>
<dbReference type="AlphaFoldDB" id="A0A392M4Y7"/>
<dbReference type="InterPro" id="IPR046364">
    <property type="entry name" value="Exo70_C"/>
</dbReference>
<comment type="function">
    <text evidence="3">Component of the exocyst complex.</text>
</comment>
<dbReference type="Proteomes" id="UP000265520">
    <property type="component" value="Unassembled WGS sequence"/>
</dbReference>
<feature type="domain" description="Exocyst complex subunit Exo70 C-terminal" evidence="4">
    <location>
        <begin position="2"/>
        <end position="174"/>
    </location>
</feature>
<protein>
    <recommendedName>
        <fullName evidence="3">Exocyst subunit Exo70 family protein</fullName>
    </recommendedName>
</protein>
<gene>
    <name evidence="5" type="ORF">A2U01_0003259</name>
</gene>
<dbReference type="InterPro" id="IPR016159">
    <property type="entry name" value="Cullin_repeat-like_dom_sf"/>
</dbReference>
<comment type="similarity">
    <text evidence="1 3">Belongs to the EXO70 family.</text>
</comment>
<dbReference type="EMBL" id="LXQA010003712">
    <property type="protein sequence ID" value="MCH82452.1"/>
    <property type="molecule type" value="Genomic_DNA"/>
</dbReference>
<evidence type="ECO:0000256" key="3">
    <source>
        <dbReference type="RuleBase" id="RU365026"/>
    </source>
</evidence>